<dbReference type="EMBL" id="CM041547">
    <property type="protein sequence ID" value="KAI3359759.1"/>
    <property type="molecule type" value="Genomic_DNA"/>
</dbReference>
<evidence type="ECO:0000313" key="1">
    <source>
        <dbReference type="EMBL" id="KAI3359759.1"/>
    </source>
</evidence>
<name>A0ACB8VW81_9TELE</name>
<keyword evidence="2" id="KW-1185">Reference proteome</keyword>
<sequence>MLSRFEESEGAFKLLQCFHWWRLRMRSRENRKPAVDRPWKGNSLWQRGGGRQQQSPQPRPMWSWLSAGRARPPGDAHGCRKPLFFSAE</sequence>
<gene>
    <name evidence="1" type="ORF">L3Q82_014129</name>
</gene>
<reference evidence="1" key="1">
    <citation type="submission" date="2022-04" db="EMBL/GenBank/DDBJ databases">
        <title>Jade perch genome.</title>
        <authorList>
            <person name="Chao B."/>
        </authorList>
    </citation>
    <scope>NUCLEOTIDE SEQUENCE</scope>
    <source>
        <strain evidence="1">CB-2022</strain>
    </source>
</reference>
<comment type="caution">
    <text evidence="1">The sequence shown here is derived from an EMBL/GenBank/DDBJ whole genome shotgun (WGS) entry which is preliminary data.</text>
</comment>
<proteinExistence type="predicted"/>
<evidence type="ECO:0000313" key="2">
    <source>
        <dbReference type="Proteomes" id="UP000831701"/>
    </source>
</evidence>
<accession>A0ACB8VW81</accession>
<organism evidence="1 2">
    <name type="scientific">Scortum barcoo</name>
    <name type="common">barcoo grunter</name>
    <dbReference type="NCBI Taxonomy" id="214431"/>
    <lineage>
        <taxon>Eukaryota</taxon>
        <taxon>Metazoa</taxon>
        <taxon>Chordata</taxon>
        <taxon>Craniata</taxon>
        <taxon>Vertebrata</taxon>
        <taxon>Euteleostomi</taxon>
        <taxon>Actinopterygii</taxon>
        <taxon>Neopterygii</taxon>
        <taxon>Teleostei</taxon>
        <taxon>Neoteleostei</taxon>
        <taxon>Acanthomorphata</taxon>
        <taxon>Eupercaria</taxon>
        <taxon>Centrarchiformes</taxon>
        <taxon>Terapontoidei</taxon>
        <taxon>Terapontidae</taxon>
        <taxon>Scortum</taxon>
    </lineage>
</organism>
<protein>
    <submittedName>
        <fullName evidence="1">Uncharacterized protein</fullName>
    </submittedName>
</protein>
<dbReference type="Proteomes" id="UP000831701">
    <property type="component" value="Chromosome 17"/>
</dbReference>